<evidence type="ECO:0000313" key="3">
    <source>
        <dbReference type="Proteomes" id="UP001153076"/>
    </source>
</evidence>
<dbReference type="OrthoDB" id="1690666at2759"/>
<evidence type="ECO:0000313" key="2">
    <source>
        <dbReference type="EMBL" id="KAJ8425070.1"/>
    </source>
</evidence>
<feature type="domain" description="DUF4283" evidence="1">
    <location>
        <begin position="44"/>
        <end position="124"/>
    </location>
</feature>
<comment type="caution">
    <text evidence="2">The sequence shown here is derived from an EMBL/GenBank/DDBJ whole genome shotgun (WGS) entry which is preliminary data.</text>
</comment>
<accession>A0A9Q1GTY0</accession>
<gene>
    <name evidence="2" type="ORF">Cgig2_004294</name>
</gene>
<reference evidence="2" key="1">
    <citation type="submission" date="2022-04" db="EMBL/GenBank/DDBJ databases">
        <title>Carnegiea gigantea Genome sequencing and assembly v2.</title>
        <authorList>
            <person name="Copetti D."/>
            <person name="Sanderson M.J."/>
            <person name="Burquez A."/>
            <person name="Wojciechowski M.F."/>
        </authorList>
    </citation>
    <scope>NUCLEOTIDE SEQUENCE</scope>
    <source>
        <strain evidence="2">SGP5-SGP5p</strain>
        <tissue evidence="2">Aerial part</tissue>
    </source>
</reference>
<dbReference type="PANTHER" id="PTHR31286:SF180">
    <property type="entry name" value="OS10G0362600 PROTEIN"/>
    <property type="match status" value="1"/>
</dbReference>
<dbReference type="AlphaFoldDB" id="A0A9Q1GTY0"/>
<proteinExistence type="predicted"/>
<dbReference type="Pfam" id="PF14111">
    <property type="entry name" value="DUF4283"/>
    <property type="match status" value="1"/>
</dbReference>
<keyword evidence="3" id="KW-1185">Reference proteome</keyword>
<dbReference type="EMBL" id="JAKOGI010001551">
    <property type="protein sequence ID" value="KAJ8425070.1"/>
    <property type="molecule type" value="Genomic_DNA"/>
</dbReference>
<evidence type="ECO:0000259" key="1">
    <source>
        <dbReference type="Pfam" id="PF14111"/>
    </source>
</evidence>
<dbReference type="PANTHER" id="PTHR31286">
    <property type="entry name" value="GLYCINE-RICH CELL WALL STRUCTURAL PROTEIN 1.8-LIKE"/>
    <property type="match status" value="1"/>
</dbReference>
<dbReference type="Proteomes" id="UP001153076">
    <property type="component" value="Unassembled WGS sequence"/>
</dbReference>
<sequence length="251" mass="28291">MLSYYHIHASRALNLCQAGASLAYFQHGTAPAVQLPPAPEDEIRWANTVIGKIIDDRGLSTAEVEDAVNNSWVKRADIRVSRMEDFFLFHCSNAQDREDLIQLENVVIMGVLLVLKRHDPHVPLEEWSLNDTALWVQIRGVPTTHFNSEVAIKLAELLGQAVDVDLQRWKKRGIVRVKVRIDLDQPVLSGAYFDAGEEGGVRWVSFHYENVCRLCKNCWRLGHLAESCLVPVETARANHTKAPVFHPVNIG</sequence>
<protein>
    <recommendedName>
        <fullName evidence="1">DUF4283 domain-containing protein</fullName>
    </recommendedName>
</protein>
<organism evidence="2 3">
    <name type="scientific">Carnegiea gigantea</name>
    <dbReference type="NCBI Taxonomy" id="171969"/>
    <lineage>
        <taxon>Eukaryota</taxon>
        <taxon>Viridiplantae</taxon>
        <taxon>Streptophyta</taxon>
        <taxon>Embryophyta</taxon>
        <taxon>Tracheophyta</taxon>
        <taxon>Spermatophyta</taxon>
        <taxon>Magnoliopsida</taxon>
        <taxon>eudicotyledons</taxon>
        <taxon>Gunneridae</taxon>
        <taxon>Pentapetalae</taxon>
        <taxon>Caryophyllales</taxon>
        <taxon>Cactineae</taxon>
        <taxon>Cactaceae</taxon>
        <taxon>Cactoideae</taxon>
        <taxon>Echinocereeae</taxon>
        <taxon>Carnegiea</taxon>
    </lineage>
</organism>
<dbReference type="InterPro" id="IPR025558">
    <property type="entry name" value="DUF4283"/>
</dbReference>
<dbReference type="InterPro" id="IPR040256">
    <property type="entry name" value="At4g02000-like"/>
</dbReference>
<name>A0A9Q1GTY0_9CARY</name>